<name>A0AAV9VW12_9PEZI</name>
<sequence>MTSASIFFYSFQAINGLSSASLFLAPKQSHESLFQEPQRAYDQLGFSPTAAEMLHNVLRGQAAALLSISTYLYSRGPKKADSFLLIGIAGAFTFVSQILTARHHVRNPQVMEALGSIKGIYPLLGLNLAFAAGGAWFYRRLL</sequence>
<accession>A0AAV9VW12</accession>
<keyword evidence="3" id="KW-1185">Reference proteome</keyword>
<protein>
    <submittedName>
        <fullName evidence="2">Uncharacterized protein</fullName>
    </submittedName>
</protein>
<reference evidence="2 3" key="1">
    <citation type="submission" date="2023-08" db="EMBL/GenBank/DDBJ databases">
        <authorList>
            <person name="Palmer J.M."/>
        </authorList>
    </citation>
    <scope>NUCLEOTIDE SEQUENCE [LARGE SCALE GENOMIC DNA]</scope>
    <source>
        <strain evidence="2 3">TWF481</strain>
    </source>
</reference>
<keyword evidence="1" id="KW-1133">Transmembrane helix</keyword>
<comment type="caution">
    <text evidence="2">The sequence shown here is derived from an EMBL/GenBank/DDBJ whole genome shotgun (WGS) entry which is preliminary data.</text>
</comment>
<gene>
    <name evidence="2" type="ORF">TWF481_012069</name>
</gene>
<dbReference type="EMBL" id="JAVHJL010000009">
    <property type="protein sequence ID" value="KAK6497664.1"/>
    <property type="molecule type" value="Genomic_DNA"/>
</dbReference>
<dbReference type="AlphaFoldDB" id="A0AAV9VW12"/>
<keyword evidence="1" id="KW-0472">Membrane</keyword>
<keyword evidence="1" id="KW-0812">Transmembrane</keyword>
<dbReference type="Proteomes" id="UP001370758">
    <property type="component" value="Unassembled WGS sequence"/>
</dbReference>
<proteinExistence type="predicted"/>
<evidence type="ECO:0000313" key="2">
    <source>
        <dbReference type="EMBL" id="KAK6497664.1"/>
    </source>
</evidence>
<evidence type="ECO:0000256" key="1">
    <source>
        <dbReference type="SAM" id="Phobius"/>
    </source>
</evidence>
<evidence type="ECO:0000313" key="3">
    <source>
        <dbReference type="Proteomes" id="UP001370758"/>
    </source>
</evidence>
<feature type="transmembrane region" description="Helical" evidence="1">
    <location>
        <begin position="119"/>
        <end position="138"/>
    </location>
</feature>
<organism evidence="2 3">
    <name type="scientific">Arthrobotrys musiformis</name>
    <dbReference type="NCBI Taxonomy" id="47236"/>
    <lineage>
        <taxon>Eukaryota</taxon>
        <taxon>Fungi</taxon>
        <taxon>Dikarya</taxon>
        <taxon>Ascomycota</taxon>
        <taxon>Pezizomycotina</taxon>
        <taxon>Orbiliomycetes</taxon>
        <taxon>Orbiliales</taxon>
        <taxon>Orbiliaceae</taxon>
        <taxon>Arthrobotrys</taxon>
    </lineage>
</organism>
<feature type="transmembrane region" description="Helical" evidence="1">
    <location>
        <begin position="82"/>
        <end position="99"/>
    </location>
</feature>